<proteinExistence type="predicted"/>
<dbReference type="Gene3D" id="3.30.40.10">
    <property type="entry name" value="Zinc/RING finger domain, C3HC4 (zinc finger)"/>
    <property type="match status" value="1"/>
</dbReference>
<feature type="domain" description="UBP-type" evidence="1">
    <location>
        <begin position="21"/>
        <end position="103"/>
    </location>
</feature>
<protein>
    <recommendedName>
        <fullName evidence="1">UBP-type domain-containing protein</fullName>
    </recommendedName>
</protein>
<dbReference type="PROSITE" id="PS50271">
    <property type="entry name" value="ZF_UBP"/>
    <property type="match status" value="1"/>
</dbReference>
<evidence type="ECO:0000259" key="1">
    <source>
        <dbReference type="PROSITE" id="PS50271"/>
    </source>
</evidence>
<dbReference type="GO" id="GO:0008270">
    <property type="term" value="F:zinc ion binding"/>
    <property type="evidence" value="ECO:0007669"/>
    <property type="project" value="InterPro"/>
</dbReference>
<dbReference type="AlphaFoldDB" id="A0A1M4EM84"/>
<evidence type="ECO:0000313" key="2">
    <source>
        <dbReference type="EMBL" id="SBO99947.1"/>
    </source>
</evidence>
<gene>
    <name evidence="2" type="ORF">BN4615_P9463</name>
</gene>
<accession>A0A1M4EM84</accession>
<reference evidence="2" key="1">
    <citation type="submission" date="2016-04" db="EMBL/GenBank/DDBJ databases">
        <authorList>
            <person name="Evans L.H."/>
            <person name="Alamgir A."/>
            <person name="Owens N."/>
            <person name="Weber N.D."/>
            <person name="Virtaneva K."/>
            <person name="Barbian K."/>
            <person name="Babar A."/>
            <person name="Rosenke K."/>
        </authorList>
    </citation>
    <scope>NUCLEOTIDE SEQUENCE</scope>
    <source>
        <strain evidence="2">Nono1</strain>
    </source>
</reference>
<dbReference type="Pfam" id="PF02148">
    <property type="entry name" value="zf-UBP"/>
    <property type="match status" value="1"/>
</dbReference>
<name>A0A1M4EM84_9ACTN</name>
<dbReference type="EMBL" id="LT559118">
    <property type="protein sequence ID" value="SBO99947.1"/>
    <property type="molecule type" value="Genomic_DNA"/>
</dbReference>
<dbReference type="SUPFAM" id="SSF57850">
    <property type="entry name" value="RING/U-box"/>
    <property type="match status" value="1"/>
</dbReference>
<organism evidence="2">
    <name type="scientific">Nonomuraea gerenzanensis</name>
    <dbReference type="NCBI Taxonomy" id="93944"/>
    <lineage>
        <taxon>Bacteria</taxon>
        <taxon>Bacillati</taxon>
        <taxon>Actinomycetota</taxon>
        <taxon>Actinomycetes</taxon>
        <taxon>Streptosporangiales</taxon>
        <taxon>Streptosporangiaceae</taxon>
        <taxon>Nonomuraea</taxon>
    </lineage>
</organism>
<dbReference type="RefSeq" id="WP_225268578.1">
    <property type="nucleotide sequence ID" value="NZ_CP084058.1"/>
</dbReference>
<dbReference type="SMART" id="SM00290">
    <property type="entry name" value="ZnF_UBP"/>
    <property type="match status" value="1"/>
</dbReference>
<sequence>MTLDAQGTNATVRAGLNGQVPRCDHVAELSPVEPGPAECAACVALGRAWTRLLVCLSCGWVACADDARGGHARAHYEETDHPVVAALAATSTWRWCYVHRRTV</sequence>
<dbReference type="InterPro" id="IPR013083">
    <property type="entry name" value="Znf_RING/FYVE/PHD"/>
</dbReference>
<dbReference type="InterPro" id="IPR001607">
    <property type="entry name" value="Znf_UBP"/>
</dbReference>